<organism evidence="2 3">
    <name type="scientific">Solihabitans fulvus</name>
    <dbReference type="NCBI Taxonomy" id="1892852"/>
    <lineage>
        <taxon>Bacteria</taxon>
        <taxon>Bacillati</taxon>
        <taxon>Actinomycetota</taxon>
        <taxon>Actinomycetes</taxon>
        <taxon>Pseudonocardiales</taxon>
        <taxon>Pseudonocardiaceae</taxon>
        <taxon>Solihabitans</taxon>
    </lineage>
</organism>
<name>A0A5B2WU77_9PSEU</name>
<dbReference type="RefSeq" id="WP_149853220.1">
    <property type="nucleotide sequence ID" value="NZ_VUOB01000061.1"/>
</dbReference>
<dbReference type="InterPro" id="IPR011044">
    <property type="entry name" value="Quino_amine_DH_bsu"/>
</dbReference>
<feature type="signal peptide" evidence="1">
    <location>
        <begin position="1"/>
        <end position="26"/>
    </location>
</feature>
<reference evidence="2 3" key="1">
    <citation type="submission" date="2019-09" db="EMBL/GenBank/DDBJ databases">
        <title>Goodfellowia gen. nov., a new genus of the Pseudonocardineae related to Actinoalloteichus, containing Goodfellowia coeruleoviolacea gen. nov., comb. nov. gen. nov., comb. nov.</title>
        <authorList>
            <person name="Labeda D."/>
        </authorList>
    </citation>
    <scope>NUCLEOTIDE SEQUENCE [LARGE SCALE GENOMIC DNA]</scope>
    <source>
        <strain evidence="2 3">AN110305</strain>
    </source>
</reference>
<feature type="chain" id="PRO_5038733774" evidence="1">
    <location>
        <begin position="27"/>
        <end position="361"/>
    </location>
</feature>
<accession>A0A5B2WU77</accession>
<comment type="caution">
    <text evidence="2">The sequence shown here is derived from an EMBL/GenBank/DDBJ whole genome shotgun (WGS) entry which is preliminary data.</text>
</comment>
<evidence type="ECO:0000313" key="2">
    <source>
        <dbReference type="EMBL" id="KAA2254424.1"/>
    </source>
</evidence>
<dbReference type="OrthoDB" id="4649568at2"/>
<evidence type="ECO:0000313" key="3">
    <source>
        <dbReference type="Proteomes" id="UP000323454"/>
    </source>
</evidence>
<dbReference type="SUPFAM" id="SSF50969">
    <property type="entry name" value="YVTN repeat-like/Quinoprotein amine dehydrogenase"/>
    <property type="match status" value="1"/>
</dbReference>
<dbReference type="PANTHER" id="PTHR47197">
    <property type="entry name" value="PROTEIN NIRF"/>
    <property type="match status" value="1"/>
</dbReference>
<dbReference type="PANTHER" id="PTHR47197:SF3">
    <property type="entry name" value="DIHYDRO-HEME D1 DEHYDROGENASE"/>
    <property type="match status" value="1"/>
</dbReference>
<dbReference type="InterPro" id="IPR051200">
    <property type="entry name" value="Host-pathogen_enzymatic-act"/>
</dbReference>
<protein>
    <submittedName>
        <fullName evidence="2">YncE family protein</fullName>
    </submittedName>
</protein>
<keyword evidence="1" id="KW-0732">Signal</keyword>
<sequence length="361" mass="37168">MNRHRATVATLLAAALAGATCLAATAAAEASTATVRATLALGKWTSNLKMSPDGRFGYFPNDSDGTVSVLDTSTNQVTPVRVDQPGPTIFDVAISPDSRHVYAPDAKKISVIDEATQSVSATITVPDPPDTEAGLGILTGAVVSPDGHWLYVSQYGRSTQDEVDNGRILVIDTATNQITGETDLDFLLPVYLSIAPDGHELYLSANGSGSLRLLDATSNPPTPAGTLAGRSGTGISVPLMDPVHNCGYVAGPGGVLDRLDLTTHALAQALPAFGDGSGGIAITPDGTRMFLGHTGQDSVSVVDLNTGTLLDTVTGFGLTPANSSFQSGLLVGNDSHTIYVSGGVGWMPPFARDVLEVVTLP</sequence>
<proteinExistence type="predicted"/>
<dbReference type="InterPro" id="IPR015943">
    <property type="entry name" value="WD40/YVTN_repeat-like_dom_sf"/>
</dbReference>
<reference evidence="2 3" key="2">
    <citation type="submission" date="2019-09" db="EMBL/GenBank/DDBJ databases">
        <authorList>
            <person name="Jin C."/>
        </authorList>
    </citation>
    <scope>NUCLEOTIDE SEQUENCE [LARGE SCALE GENOMIC DNA]</scope>
    <source>
        <strain evidence="2 3">AN110305</strain>
    </source>
</reference>
<dbReference type="AlphaFoldDB" id="A0A5B2WU77"/>
<dbReference type="Proteomes" id="UP000323454">
    <property type="component" value="Unassembled WGS sequence"/>
</dbReference>
<keyword evidence="3" id="KW-1185">Reference proteome</keyword>
<dbReference type="Gene3D" id="2.130.10.10">
    <property type="entry name" value="YVTN repeat-like/Quinoprotein amine dehydrogenase"/>
    <property type="match status" value="2"/>
</dbReference>
<evidence type="ECO:0000256" key="1">
    <source>
        <dbReference type="SAM" id="SignalP"/>
    </source>
</evidence>
<gene>
    <name evidence="2" type="ORF">F0L68_30025</name>
</gene>
<dbReference type="EMBL" id="VUOB01000061">
    <property type="protein sequence ID" value="KAA2254424.1"/>
    <property type="molecule type" value="Genomic_DNA"/>
</dbReference>